<dbReference type="Proteomes" id="UP000050360">
    <property type="component" value="Unassembled WGS sequence"/>
</dbReference>
<dbReference type="InterPro" id="IPR011004">
    <property type="entry name" value="Trimer_LpxA-like_sf"/>
</dbReference>
<reference evidence="1 2" key="1">
    <citation type="submission" date="2015-09" db="EMBL/GenBank/DDBJ databases">
        <title>A metagenomics-based metabolic model of nitrate-dependent anaerobic oxidation of methane by Methanoperedens-like archaea.</title>
        <authorList>
            <person name="Arshad A."/>
            <person name="Speth D.R."/>
            <person name="De Graaf R.M."/>
            <person name="Op Den Camp H.J."/>
            <person name="Jetten M.S."/>
            <person name="Welte C.U."/>
        </authorList>
    </citation>
    <scope>NUCLEOTIDE SEQUENCE [LARGE SCALE GENOMIC DNA]</scope>
</reference>
<evidence type="ECO:0000313" key="1">
    <source>
        <dbReference type="EMBL" id="KPQ41888.1"/>
    </source>
</evidence>
<sequence>MAEQKGLIIPDHTVMEEHSIVVQGDILVGNYAELGYGLIANLIVAGEHVKINGNIISRDDVRIDMWSEIQGEVRTKSDAYLGEFVKISGKLFATGNLDVGNNVKIDGGYDVKGWLVVRQPLPVVMFIFFYLMALLQLGSEEEVEKALEELFSDNTPENKILSIPNRAKIDLNTIRANTRAIVGSHCRLLGNFRSRSMSMGNHDTLFGSIRTSGDISIGKGCTIHGNLISTKGKVRIGRNSRILGKITADTIQLHETSKTEGALAALNGVTIEQDDLEGFGEMETKLFYGFLMLDDV</sequence>
<dbReference type="Gene3D" id="2.160.10.10">
    <property type="entry name" value="Hexapeptide repeat proteins"/>
    <property type="match status" value="2"/>
</dbReference>
<gene>
    <name evidence="1" type="ORF">MPEBLZ_03574</name>
</gene>
<dbReference type="SUPFAM" id="SSF51161">
    <property type="entry name" value="Trimeric LpxA-like enzymes"/>
    <property type="match status" value="2"/>
</dbReference>
<accession>A0A0P8A1K8</accession>
<protein>
    <submittedName>
        <fullName evidence="1">Polymer-forming cytoskeletal</fullName>
    </submittedName>
</protein>
<proteinExistence type="predicted"/>
<dbReference type="EMBL" id="LKCM01000289">
    <property type="protein sequence ID" value="KPQ41888.1"/>
    <property type="molecule type" value="Genomic_DNA"/>
</dbReference>
<organism evidence="1 2">
    <name type="scientific">Candidatus Methanoperedens nitratireducens</name>
    <dbReference type="NCBI Taxonomy" id="1392998"/>
    <lineage>
        <taxon>Archaea</taxon>
        <taxon>Methanobacteriati</taxon>
        <taxon>Methanobacteriota</taxon>
        <taxon>Stenosarchaea group</taxon>
        <taxon>Methanomicrobia</taxon>
        <taxon>Methanosarcinales</taxon>
        <taxon>ANME-2 cluster</taxon>
        <taxon>Candidatus Methanoperedentaceae</taxon>
        <taxon>Candidatus Methanoperedens</taxon>
    </lineage>
</organism>
<comment type="caution">
    <text evidence="1">The sequence shown here is derived from an EMBL/GenBank/DDBJ whole genome shotgun (WGS) entry which is preliminary data.</text>
</comment>
<name>A0A0P8A1K8_9EURY</name>
<dbReference type="AlphaFoldDB" id="A0A0P8A1K8"/>
<evidence type="ECO:0000313" key="2">
    <source>
        <dbReference type="Proteomes" id="UP000050360"/>
    </source>
</evidence>